<dbReference type="FunFam" id="1.10.10.10:FF:000005">
    <property type="entry name" value="Two-component system response regulator"/>
    <property type="match status" value="1"/>
</dbReference>
<dbReference type="SMART" id="SM00862">
    <property type="entry name" value="Trans_reg_C"/>
    <property type="match status" value="1"/>
</dbReference>
<keyword evidence="4" id="KW-0804">Transcription</keyword>
<protein>
    <submittedName>
        <fullName evidence="7">Response regulator in two-component regulatory system with PhoQ</fullName>
    </submittedName>
</protein>
<evidence type="ECO:0000313" key="7">
    <source>
        <dbReference type="EMBL" id="CUS44198.1"/>
    </source>
</evidence>
<dbReference type="CDD" id="cd00383">
    <property type="entry name" value="trans_reg_C"/>
    <property type="match status" value="1"/>
</dbReference>
<dbReference type="EMBL" id="CZQE01000118">
    <property type="protein sequence ID" value="CUS44198.1"/>
    <property type="molecule type" value="Genomic_DNA"/>
</dbReference>
<evidence type="ECO:0000259" key="5">
    <source>
        <dbReference type="PROSITE" id="PS50110"/>
    </source>
</evidence>
<dbReference type="InterPro" id="IPR001789">
    <property type="entry name" value="Sig_transdc_resp-reg_receiver"/>
</dbReference>
<gene>
    <name evidence="7" type="ORF">MGWOODY_Smn3018</name>
</gene>
<organism evidence="7">
    <name type="scientific">hydrothermal vent metagenome</name>
    <dbReference type="NCBI Taxonomy" id="652676"/>
    <lineage>
        <taxon>unclassified sequences</taxon>
        <taxon>metagenomes</taxon>
        <taxon>ecological metagenomes</taxon>
    </lineage>
</organism>
<name>A0A160TJ10_9ZZZZ</name>
<dbReference type="InterPro" id="IPR036388">
    <property type="entry name" value="WH-like_DNA-bd_sf"/>
</dbReference>
<dbReference type="PROSITE" id="PS50110">
    <property type="entry name" value="RESPONSE_REGULATORY"/>
    <property type="match status" value="1"/>
</dbReference>
<dbReference type="Pfam" id="PF00072">
    <property type="entry name" value="Response_reg"/>
    <property type="match status" value="1"/>
</dbReference>
<reference evidence="7" key="1">
    <citation type="submission" date="2015-10" db="EMBL/GenBank/DDBJ databases">
        <authorList>
            <person name="Gilbert D.G."/>
        </authorList>
    </citation>
    <scope>NUCLEOTIDE SEQUENCE</scope>
</reference>
<dbReference type="GO" id="GO:0006355">
    <property type="term" value="P:regulation of DNA-templated transcription"/>
    <property type="evidence" value="ECO:0007669"/>
    <property type="project" value="InterPro"/>
</dbReference>
<evidence type="ECO:0000256" key="3">
    <source>
        <dbReference type="ARBA" id="ARBA00023125"/>
    </source>
</evidence>
<dbReference type="InterPro" id="IPR011006">
    <property type="entry name" value="CheY-like_superfamily"/>
</dbReference>
<sequence>MARILVIEDDGATAREISTELGASGHETVLVHDGHDALELATREPFDAITLDRMLPGLDGLAVVSQLRERRIATPVLMISALSDVDERIAGLRAGGDDYLVKPFAPGEMAMRVEVMLRRSASTAKENTLTIGALHIDFLHRRVSVDGEPVKLLHLEFRLLEFLARNAGQVMSRRIIFEKVWEYYFDPGANLINVHIARLRRKLDRPGRPSAIATVKGEGYRLDAV</sequence>
<dbReference type="GO" id="GO:0000156">
    <property type="term" value="F:phosphorelay response regulator activity"/>
    <property type="evidence" value="ECO:0007669"/>
    <property type="project" value="TreeGrafter"/>
</dbReference>
<evidence type="ECO:0000256" key="2">
    <source>
        <dbReference type="ARBA" id="ARBA00023015"/>
    </source>
</evidence>
<dbReference type="Pfam" id="PF00486">
    <property type="entry name" value="Trans_reg_C"/>
    <property type="match status" value="1"/>
</dbReference>
<dbReference type="PANTHER" id="PTHR48111">
    <property type="entry name" value="REGULATOR OF RPOS"/>
    <property type="match status" value="1"/>
</dbReference>
<feature type="domain" description="Response regulatory" evidence="5">
    <location>
        <begin position="3"/>
        <end position="117"/>
    </location>
</feature>
<evidence type="ECO:0000256" key="4">
    <source>
        <dbReference type="ARBA" id="ARBA00023163"/>
    </source>
</evidence>
<dbReference type="PROSITE" id="PS51755">
    <property type="entry name" value="OMPR_PHOB"/>
    <property type="match status" value="1"/>
</dbReference>
<dbReference type="GO" id="GO:0000976">
    <property type="term" value="F:transcription cis-regulatory region binding"/>
    <property type="evidence" value="ECO:0007669"/>
    <property type="project" value="TreeGrafter"/>
</dbReference>
<evidence type="ECO:0000259" key="6">
    <source>
        <dbReference type="PROSITE" id="PS51755"/>
    </source>
</evidence>
<dbReference type="SUPFAM" id="SSF52172">
    <property type="entry name" value="CheY-like"/>
    <property type="match status" value="1"/>
</dbReference>
<dbReference type="InterPro" id="IPR039420">
    <property type="entry name" value="WalR-like"/>
</dbReference>
<feature type="domain" description="OmpR/PhoB-type" evidence="6">
    <location>
        <begin position="126"/>
        <end position="224"/>
    </location>
</feature>
<dbReference type="Gene3D" id="1.10.10.10">
    <property type="entry name" value="Winged helix-like DNA-binding domain superfamily/Winged helix DNA-binding domain"/>
    <property type="match status" value="1"/>
</dbReference>
<keyword evidence="3" id="KW-0238">DNA-binding</keyword>
<dbReference type="Gene3D" id="3.40.50.2300">
    <property type="match status" value="1"/>
</dbReference>
<keyword evidence="2" id="KW-0805">Transcription regulation</keyword>
<dbReference type="GO" id="GO:0005829">
    <property type="term" value="C:cytosol"/>
    <property type="evidence" value="ECO:0007669"/>
    <property type="project" value="TreeGrafter"/>
</dbReference>
<dbReference type="InterPro" id="IPR001867">
    <property type="entry name" value="OmpR/PhoB-type_DNA-bd"/>
</dbReference>
<keyword evidence="1" id="KW-0597">Phosphoprotein</keyword>
<dbReference type="AlphaFoldDB" id="A0A160TJ10"/>
<evidence type="ECO:0000256" key="1">
    <source>
        <dbReference type="ARBA" id="ARBA00022553"/>
    </source>
</evidence>
<dbReference type="PANTHER" id="PTHR48111:SF76">
    <property type="entry name" value="TWO-COMPONENT RESPONSE REGULATOR"/>
    <property type="match status" value="1"/>
</dbReference>
<accession>A0A160TJ10</accession>
<dbReference type="SMART" id="SM00448">
    <property type="entry name" value="REC"/>
    <property type="match status" value="1"/>
</dbReference>
<dbReference type="Gene3D" id="6.10.250.690">
    <property type="match status" value="1"/>
</dbReference>
<proteinExistence type="predicted"/>
<dbReference type="GO" id="GO:0032993">
    <property type="term" value="C:protein-DNA complex"/>
    <property type="evidence" value="ECO:0007669"/>
    <property type="project" value="TreeGrafter"/>
</dbReference>